<evidence type="ECO:0000313" key="3">
    <source>
        <dbReference type="Proteomes" id="UP000050791"/>
    </source>
</evidence>
<protein>
    <submittedName>
        <fullName evidence="4 5">HOOK domain-containing protein</fullName>
    </submittedName>
</protein>
<keyword evidence="1" id="KW-0175">Coiled coil</keyword>
<organism evidence="3 4">
    <name type="scientific">Schistosoma mattheei</name>
    <dbReference type="NCBI Taxonomy" id="31246"/>
    <lineage>
        <taxon>Eukaryota</taxon>
        <taxon>Metazoa</taxon>
        <taxon>Spiralia</taxon>
        <taxon>Lophotrochozoa</taxon>
        <taxon>Platyhelminthes</taxon>
        <taxon>Trematoda</taxon>
        <taxon>Digenea</taxon>
        <taxon>Strigeidida</taxon>
        <taxon>Schistosomatoidea</taxon>
        <taxon>Schistosomatidae</taxon>
        <taxon>Schistosoma</taxon>
    </lineage>
</organism>
<feature type="region of interest" description="Disordered" evidence="2">
    <location>
        <begin position="129"/>
        <end position="150"/>
    </location>
</feature>
<evidence type="ECO:0000256" key="1">
    <source>
        <dbReference type="SAM" id="Coils"/>
    </source>
</evidence>
<dbReference type="Proteomes" id="UP000050791">
    <property type="component" value="Unassembled WGS sequence"/>
</dbReference>
<feature type="compositionally biased region" description="Basic and acidic residues" evidence="2">
    <location>
        <begin position="129"/>
        <end position="141"/>
    </location>
</feature>
<dbReference type="WBParaSite" id="SMTH1_22390.1">
    <property type="protein sequence ID" value="SMTH1_22390.1"/>
    <property type="gene ID" value="SMTH1_22390"/>
</dbReference>
<proteinExistence type="predicted"/>
<feature type="compositionally biased region" description="Basic and acidic residues" evidence="2">
    <location>
        <begin position="404"/>
        <end position="416"/>
    </location>
</feature>
<evidence type="ECO:0000313" key="5">
    <source>
        <dbReference type="WBParaSite" id="SMTH1_22390.2"/>
    </source>
</evidence>
<feature type="region of interest" description="Disordered" evidence="2">
    <location>
        <begin position="436"/>
        <end position="463"/>
    </location>
</feature>
<feature type="region of interest" description="Disordered" evidence="2">
    <location>
        <begin position="397"/>
        <end position="422"/>
    </location>
</feature>
<name>A0AA85B005_9TREM</name>
<reference evidence="4 5" key="1">
    <citation type="submission" date="2023-11" db="UniProtKB">
        <authorList>
            <consortium name="WormBaseParasite"/>
        </authorList>
    </citation>
    <scope>IDENTIFICATION</scope>
</reference>
<feature type="coiled-coil region" evidence="1">
    <location>
        <begin position="221"/>
        <end position="285"/>
    </location>
</feature>
<sequence length="463" mass="53528">MDNLLQENHSLLKKLELKKEMEAAYLDEIEQLRSVITRLQQEKTSISTPRVDDNSLLLYNLEGRVEKSEEKVALLTKELDLAKKREADLLEQLNSFVNKVDSISECSITVSEPHSSLVEEINRLKEELSSKETSNRLEQSKLTRQIQESEDDRQNLQDYIIELDRQLKDCRLELNDTQAQLEALQIQSNSTESTRGNSVFSEIEDRRIRAEQIVIKQGEQINELKLRLRQTETDAKRKLTESVQKLETRYRDRDTNFIDELVAERERLVNENTKLSYQVQHLEELQLDQERGALKISKAFNLEGNSQEGVISNLERRIKQYKRAQEQSTEIISGLRQRLLDSGQIRRKLQNELWHSIDENTSLSEQISELRKQLSDLRSGKVSDNLKANNVELKIKQSSPSLTESDKLDVENRDPQKLNSNKAIYCTNPLKETPVELSKPVHRVDRPGAGIQSKDVPQNCNTS</sequence>
<dbReference type="AlphaFoldDB" id="A0AA85B005"/>
<evidence type="ECO:0000313" key="4">
    <source>
        <dbReference type="WBParaSite" id="SMTH1_22390.1"/>
    </source>
</evidence>
<accession>A0AA85B005</accession>
<evidence type="ECO:0000256" key="2">
    <source>
        <dbReference type="SAM" id="MobiDB-lite"/>
    </source>
</evidence>
<dbReference type="WBParaSite" id="SMTH1_22390.2">
    <property type="protein sequence ID" value="SMTH1_22390.2"/>
    <property type="gene ID" value="SMTH1_22390"/>
</dbReference>